<evidence type="ECO:0000259" key="2">
    <source>
        <dbReference type="Pfam" id="PF18962"/>
    </source>
</evidence>
<organism evidence="3 4">
    <name type="scientific">Candidatus Raymondbacteria bacterium RIFOXYD12_FULL_49_13</name>
    <dbReference type="NCBI Taxonomy" id="1817890"/>
    <lineage>
        <taxon>Bacteria</taxon>
        <taxon>Raymondiibacteriota</taxon>
    </lineage>
</organism>
<dbReference type="SUPFAM" id="SSF56300">
    <property type="entry name" value="Metallo-dependent phosphatases"/>
    <property type="match status" value="1"/>
</dbReference>
<evidence type="ECO:0000313" key="4">
    <source>
        <dbReference type="Proteomes" id="UP000179243"/>
    </source>
</evidence>
<reference evidence="3 4" key="1">
    <citation type="journal article" date="2016" name="Nat. Commun.">
        <title>Thousands of microbial genomes shed light on interconnected biogeochemical processes in an aquifer system.</title>
        <authorList>
            <person name="Anantharaman K."/>
            <person name="Brown C.T."/>
            <person name="Hug L.A."/>
            <person name="Sharon I."/>
            <person name="Castelle C.J."/>
            <person name="Probst A.J."/>
            <person name="Thomas B.C."/>
            <person name="Singh A."/>
            <person name="Wilkins M.J."/>
            <person name="Karaoz U."/>
            <person name="Brodie E.L."/>
            <person name="Williams K.H."/>
            <person name="Hubbard S.S."/>
            <person name="Banfield J.F."/>
        </authorList>
    </citation>
    <scope>NUCLEOTIDE SEQUENCE [LARGE SCALE GENOMIC DNA]</scope>
</reference>
<dbReference type="InterPro" id="IPR026444">
    <property type="entry name" value="Secre_tail"/>
</dbReference>
<dbReference type="GO" id="GO:0016787">
    <property type="term" value="F:hydrolase activity"/>
    <property type="evidence" value="ECO:0007669"/>
    <property type="project" value="InterPro"/>
</dbReference>
<dbReference type="PANTHER" id="PTHR45867:SF3">
    <property type="entry name" value="ACID PHOSPHATASE TYPE 7"/>
    <property type="match status" value="1"/>
</dbReference>
<comment type="caution">
    <text evidence="3">The sequence shown here is derived from an EMBL/GenBank/DDBJ whole genome shotgun (WGS) entry which is preliminary data.</text>
</comment>
<accession>A0A1F7F2N1</accession>
<dbReference type="AlphaFoldDB" id="A0A1F7F2N1"/>
<feature type="domain" description="Secretion system C-terminal sorting" evidence="2">
    <location>
        <begin position="433"/>
        <end position="510"/>
    </location>
</feature>
<evidence type="ECO:0000256" key="1">
    <source>
        <dbReference type="SAM" id="SignalP"/>
    </source>
</evidence>
<dbReference type="InterPro" id="IPR029052">
    <property type="entry name" value="Metallo-depent_PP-like"/>
</dbReference>
<evidence type="ECO:0000313" key="3">
    <source>
        <dbReference type="EMBL" id="OGK00924.1"/>
    </source>
</evidence>
<feature type="chain" id="PRO_5009528349" description="Secretion system C-terminal sorting domain-containing protein" evidence="1">
    <location>
        <begin position="18"/>
        <end position="513"/>
    </location>
</feature>
<dbReference type="PANTHER" id="PTHR45867">
    <property type="entry name" value="PURPLE ACID PHOSPHATASE"/>
    <property type="match status" value="1"/>
</dbReference>
<dbReference type="Gene3D" id="3.60.21.10">
    <property type="match status" value="1"/>
</dbReference>
<dbReference type="Proteomes" id="UP000179243">
    <property type="component" value="Unassembled WGS sequence"/>
</dbReference>
<dbReference type="EMBL" id="MFYX01000137">
    <property type="protein sequence ID" value="OGK00924.1"/>
    <property type="molecule type" value="Genomic_DNA"/>
</dbReference>
<name>A0A1F7F2N1_UNCRA</name>
<protein>
    <recommendedName>
        <fullName evidence="2">Secretion system C-terminal sorting domain-containing protein</fullName>
    </recommendedName>
</protein>
<sequence length="513" mass="56742">MQKMFLMLLIAALSAFAGITLQPWQYIDTDNPRTAVFIHWEGGEGTVYFSIDSSYSLSITGIDYVHLTGLAPSMRYNWFLVVDGDTSEMGSFQLDPGPGGRFKAVLFGDTQFLDTNVVKFFQYAYTVQPDIIAILGDLMTMDNSMCGGCEDWHNVFNRYPKLFANALFVPVIGNHDAKLLEWQAHFPHIPNTVYPSPLPQFQTGVNYFMDYGNITFCIDEGSQGKNYLDVGGTYSWSISSLKSWWTAKLNERIANNTLRPIVIELSHYPKYGACYYRSELGSTFQNRRCLAMYGGHLHWYSRTKWLKMSSTYCGGIVDTSDVQADSHMVYIVAGQAAGTATGCAADSAIAAYQNCGGAIEDGSRLMSVIEAAGDGMIYHRAFRVLNAAGNINVEHAVLDSLNIDGRQLVSDYFITTGAGAQETPARGITVSVSPNPFNPNTRITGNRQLATDGEEIEIEVFNVYGKLVRKLSASYYQLNTGITWDASGQPSGIYFIQVRAGQYTVIQKAVLAR</sequence>
<feature type="signal peptide" evidence="1">
    <location>
        <begin position="1"/>
        <end position="17"/>
    </location>
</feature>
<dbReference type="NCBIfam" id="TIGR04183">
    <property type="entry name" value="Por_Secre_tail"/>
    <property type="match status" value="1"/>
</dbReference>
<dbReference type="Pfam" id="PF18962">
    <property type="entry name" value="Por_Secre_tail"/>
    <property type="match status" value="1"/>
</dbReference>
<proteinExistence type="predicted"/>
<keyword evidence="1" id="KW-0732">Signal</keyword>
<gene>
    <name evidence="3" type="ORF">A2519_19090</name>
</gene>